<evidence type="ECO:0000313" key="3">
    <source>
        <dbReference type="Proteomes" id="UP000606172"/>
    </source>
</evidence>
<dbReference type="AlphaFoldDB" id="A0A919VEX5"/>
<dbReference type="Proteomes" id="UP000606172">
    <property type="component" value="Unassembled WGS sequence"/>
</dbReference>
<comment type="caution">
    <text evidence="2">The sequence shown here is derived from an EMBL/GenBank/DDBJ whole genome shotgun (WGS) entry which is preliminary data.</text>
</comment>
<evidence type="ECO:0000256" key="1">
    <source>
        <dbReference type="SAM" id="MobiDB-lite"/>
    </source>
</evidence>
<evidence type="ECO:0000313" key="2">
    <source>
        <dbReference type="EMBL" id="GII95569.1"/>
    </source>
</evidence>
<name>A0A919VEX5_9ACTN</name>
<sequence>MLEQRIELLPPKALIFTGARSGILNSSGRHQTHWRKVVRLAREHEVATRTPLHKLRHAHAVDLLGSLSLDTVSKRPPERRRGDGGTDRGG</sequence>
<protein>
    <recommendedName>
        <fullName evidence="4">Phage integrase family protein</fullName>
    </recommendedName>
</protein>
<gene>
    <name evidence="2" type="ORF">Ssi02_58000</name>
</gene>
<evidence type="ECO:0008006" key="4">
    <source>
        <dbReference type="Google" id="ProtNLM"/>
    </source>
</evidence>
<reference evidence="2" key="1">
    <citation type="submission" date="2021-01" db="EMBL/GenBank/DDBJ databases">
        <title>Whole genome shotgun sequence of Sinosporangium siamense NBRC 109515.</title>
        <authorList>
            <person name="Komaki H."/>
            <person name="Tamura T."/>
        </authorList>
    </citation>
    <scope>NUCLEOTIDE SEQUENCE</scope>
    <source>
        <strain evidence="2">NBRC 109515</strain>
    </source>
</reference>
<feature type="compositionally biased region" description="Basic and acidic residues" evidence="1">
    <location>
        <begin position="72"/>
        <end position="90"/>
    </location>
</feature>
<organism evidence="2 3">
    <name type="scientific">Sinosporangium siamense</name>
    <dbReference type="NCBI Taxonomy" id="1367973"/>
    <lineage>
        <taxon>Bacteria</taxon>
        <taxon>Bacillati</taxon>
        <taxon>Actinomycetota</taxon>
        <taxon>Actinomycetes</taxon>
        <taxon>Streptosporangiales</taxon>
        <taxon>Streptosporangiaceae</taxon>
        <taxon>Sinosporangium</taxon>
    </lineage>
</organism>
<proteinExistence type="predicted"/>
<accession>A0A919VEX5</accession>
<feature type="region of interest" description="Disordered" evidence="1">
    <location>
        <begin position="68"/>
        <end position="90"/>
    </location>
</feature>
<dbReference type="EMBL" id="BOOW01000037">
    <property type="protein sequence ID" value="GII95569.1"/>
    <property type="molecule type" value="Genomic_DNA"/>
</dbReference>
<keyword evidence="3" id="KW-1185">Reference proteome</keyword>